<dbReference type="Proteomes" id="UP000640489">
    <property type="component" value="Unassembled WGS sequence"/>
</dbReference>
<organism evidence="1 2">
    <name type="scientific">Nocardioides islandensis</name>
    <dbReference type="NCBI Taxonomy" id="433663"/>
    <lineage>
        <taxon>Bacteria</taxon>
        <taxon>Bacillati</taxon>
        <taxon>Actinomycetota</taxon>
        <taxon>Actinomycetes</taxon>
        <taxon>Propionibacteriales</taxon>
        <taxon>Nocardioidaceae</taxon>
        <taxon>Nocardioides</taxon>
    </lineage>
</organism>
<keyword evidence="2" id="KW-1185">Reference proteome</keyword>
<comment type="caution">
    <text evidence="1">The sequence shown here is derived from an EMBL/GenBank/DDBJ whole genome shotgun (WGS) entry which is preliminary data.</text>
</comment>
<accession>A0A930VCQ5</accession>
<keyword evidence="1" id="KW-0378">Hydrolase</keyword>
<evidence type="ECO:0000313" key="2">
    <source>
        <dbReference type="Proteomes" id="UP000640489"/>
    </source>
</evidence>
<dbReference type="RefSeq" id="WP_194705555.1">
    <property type="nucleotide sequence ID" value="NZ_JADKPN010000001.1"/>
</dbReference>
<proteinExistence type="predicted"/>
<sequence length="198" mass="21103">MTARRFPPGVPTDVWEPAGDPVGLAVVLPGRGYPPAAPGCAYAGYVLRAAGWRVRDVWWEPPDNDSLSLAEEVSWVRDQLATAVGEHQGPVLVVGKSLGTYAAALAAEREYPAIWLTPLLVVPELVEAIRANPARQLLVGGTTDRLWDADVAASLAADGCDVLQLDGIDHGLIDPSDAFRSVDALAEITRAMARFVAR</sequence>
<dbReference type="GO" id="GO:0016787">
    <property type="term" value="F:hydrolase activity"/>
    <property type="evidence" value="ECO:0007669"/>
    <property type="project" value="UniProtKB-KW"/>
</dbReference>
<reference evidence="1" key="1">
    <citation type="submission" date="2020-11" db="EMBL/GenBank/DDBJ databases">
        <title>Nocardioides sp. nov., isolated from Soil of Cynanchum wilfordii Hemsley rhizosphere.</title>
        <authorList>
            <person name="Lee J.-S."/>
            <person name="Suh M.K."/>
            <person name="Kim J.-S."/>
        </authorList>
    </citation>
    <scope>NUCLEOTIDE SEQUENCE</scope>
    <source>
        <strain evidence="1">KCTC 19275</strain>
    </source>
</reference>
<dbReference type="EMBL" id="JADKPN010000001">
    <property type="protein sequence ID" value="MBF4762440.1"/>
    <property type="molecule type" value="Genomic_DNA"/>
</dbReference>
<gene>
    <name evidence="1" type="ORF">ISU07_04830</name>
</gene>
<dbReference type="Gene3D" id="3.40.50.1820">
    <property type="entry name" value="alpha/beta hydrolase"/>
    <property type="match status" value="1"/>
</dbReference>
<name>A0A930VCQ5_9ACTN</name>
<protein>
    <submittedName>
        <fullName evidence="1">Alpha/beta hydrolase</fullName>
    </submittedName>
</protein>
<dbReference type="SUPFAM" id="SSF53474">
    <property type="entry name" value="alpha/beta-Hydrolases"/>
    <property type="match status" value="1"/>
</dbReference>
<dbReference type="AlphaFoldDB" id="A0A930VCQ5"/>
<evidence type="ECO:0000313" key="1">
    <source>
        <dbReference type="EMBL" id="MBF4762440.1"/>
    </source>
</evidence>
<dbReference type="InterPro" id="IPR029058">
    <property type="entry name" value="AB_hydrolase_fold"/>
</dbReference>